<keyword evidence="7 8" id="KW-0949">S-adenosyl-L-methionine</keyword>
<dbReference type="InterPro" id="IPR007213">
    <property type="entry name" value="Ppm1/Ppm2/Tcmp"/>
</dbReference>
<dbReference type="InterPro" id="IPR016651">
    <property type="entry name" value="LCMT1"/>
</dbReference>
<comment type="function">
    <text evidence="8">Methylates the carboxyl group of the C-terminal leucine residue of protein phosphatase 2A catalytic subunits to form alpha-leucine ester residues.</text>
</comment>
<evidence type="ECO:0000256" key="9">
    <source>
        <dbReference type="PIRSR" id="PIRSR016305-1"/>
    </source>
</evidence>
<evidence type="ECO:0000256" key="7">
    <source>
        <dbReference type="ARBA" id="ARBA00022691"/>
    </source>
</evidence>
<evidence type="ECO:0000256" key="8">
    <source>
        <dbReference type="PIRNR" id="PIRNR016305"/>
    </source>
</evidence>
<evidence type="ECO:0000256" key="2">
    <source>
        <dbReference type="ARBA" id="ARBA00010703"/>
    </source>
</evidence>
<dbReference type="Proteomes" id="UP000191024">
    <property type="component" value="Chromosome D"/>
</dbReference>
<accession>A0A1G4JFD4</accession>
<evidence type="ECO:0000256" key="4">
    <source>
        <dbReference type="ARBA" id="ARBA00017497"/>
    </source>
</evidence>
<protein>
    <recommendedName>
        <fullName evidence="4 8">Leucine carboxyl methyltransferase 1</fullName>
        <ecNumber evidence="3 8">2.1.1.233</ecNumber>
    </recommendedName>
</protein>
<evidence type="ECO:0000256" key="3">
    <source>
        <dbReference type="ARBA" id="ARBA00012834"/>
    </source>
</evidence>
<dbReference type="GO" id="GO:0018423">
    <property type="term" value="F:protein C-terminal leucine carboxyl O-methyltransferase activity"/>
    <property type="evidence" value="ECO:0007669"/>
    <property type="project" value="UniProtKB-EC"/>
</dbReference>
<dbReference type="GO" id="GO:0032259">
    <property type="term" value="P:methylation"/>
    <property type="evidence" value="ECO:0007669"/>
    <property type="project" value="UniProtKB-KW"/>
</dbReference>
<keyword evidence="11" id="KW-1185">Reference proteome</keyword>
<reference evidence="10 11" key="1">
    <citation type="submission" date="2016-03" db="EMBL/GenBank/DDBJ databases">
        <authorList>
            <person name="Devillers H."/>
        </authorList>
    </citation>
    <scope>NUCLEOTIDE SEQUENCE [LARGE SCALE GENOMIC DNA]</scope>
    <source>
        <strain evidence="10">CBS 11717</strain>
    </source>
</reference>
<dbReference type="Pfam" id="PF04072">
    <property type="entry name" value="LCM"/>
    <property type="match status" value="1"/>
</dbReference>
<feature type="binding site" evidence="9">
    <location>
        <position position="106"/>
    </location>
    <ligand>
        <name>S-adenosyl-L-methionine</name>
        <dbReference type="ChEBI" id="CHEBI:59789"/>
    </ligand>
</feature>
<dbReference type="OrthoDB" id="203237at2759"/>
<dbReference type="AlphaFoldDB" id="A0A1G4JFD4"/>
<proteinExistence type="inferred from homology"/>
<dbReference type="EMBL" id="LT598463">
    <property type="protein sequence ID" value="SCU88974.1"/>
    <property type="molecule type" value="Genomic_DNA"/>
</dbReference>
<feature type="binding site" evidence="9">
    <location>
        <begin position="175"/>
        <end position="176"/>
    </location>
    <ligand>
        <name>S-adenosyl-L-methionine</name>
        <dbReference type="ChEBI" id="CHEBI:59789"/>
    </ligand>
</feature>
<dbReference type="PANTHER" id="PTHR13600">
    <property type="entry name" value="LEUCINE CARBOXYL METHYLTRANSFERASE"/>
    <property type="match status" value="1"/>
</dbReference>
<dbReference type="STRING" id="1230905.A0A1G4JFD4"/>
<organism evidence="10 11">
    <name type="scientific">Lachancea mirantina</name>
    <dbReference type="NCBI Taxonomy" id="1230905"/>
    <lineage>
        <taxon>Eukaryota</taxon>
        <taxon>Fungi</taxon>
        <taxon>Dikarya</taxon>
        <taxon>Ascomycota</taxon>
        <taxon>Saccharomycotina</taxon>
        <taxon>Saccharomycetes</taxon>
        <taxon>Saccharomycetales</taxon>
        <taxon>Saccharomycetaceae</taxon>
        <taxon>Lachancea</taxon>
    </lineage>
</organism>
<comment type="catalytic activity">
    <reaction evidence="1 8">
        <text>[phosphatase 2A protein]-C-terminal L-leucine + S-adenosyl-L-methionine = [phosphatase 2A protein]-C-terminal L-leucine methyl ester + S-adenosyl-L-homocysteine</text>
        <dbReference type="Rhea" id="RHEA:48544"/>
        <dbReference type="Rhea" id="RHEA-COMP:12134"/>
        <dbReference type="Rhea" id="RHEA-COMP:12135"/>
        <dbReference type="ChEBI" id="CHEBI:57856"/>
        <dbReference type="ChEBI" id="CHEBI:59789"/>
        <dbReference type="ChEBI" id="CHEBI:90516"/>
        <dbReference type="ChEBI" id="CHEBI:90517"/>
        <dbReference type="EC" id="2.1.1.233"/>
    </reaction>
</comment>
<dbReference type="EC" id="2.1.1.233" evidence="3 8"/>
<evidence type="ECO:0000313" key="11">
    <source>
        <dbReference type="Proteomes" id="UP000191024"/>
    </source>
</evidence>
<evidence type="ECO:0000256" key="5">
    <source>
        <dbReference type="ARBA" id="ARBA00022603"/>
    </source>
</evidence>
<keyword evidence="5 8" id="KW-0489">Methyltransferase</keyword>
<gene>
    <name evidence="10" type="ORF">LAMI_0D11980G</name>
</gene>
<evidence type="ECO:0000256" key="6">
    <source>
        <dbReference type="ARBA" id="ARBA00022679"/>
    </source>
</evidence>
<dbReference type="Gene3D" id="3.40.50.150">
    <property type="entry name" value="Vaccinia Virus protein VP39"/>
    <property type="match status" value="1"/>
</dbReference>
<dbReference type="PIRSF" id="PIRSF016305">
    <property type="entry name" value="LCM_mtfrase"/>
    <property type="match status" value="1"/>
</dbReference>
<feature type="binding site" evidence="9">
    <location>
        <position position="201"/>
    </location>
    <ligand>
        <name>S-adenosyl-L-methionine</name>
        <dbReference type="ChEBI" id="CHEBI:59789"/>
    </ligand>
</feature>
<dbReference type="PANTHER" id="PTHR13600:SF21">
    <property type="entry name" value="LEUCINE CARBOXYL METHYLTRANSFERASE 1"/>
    <property type="match status" value="1"/>
</dbReference>
<dbReference type="SUPFAM" id="SSF53335">
    <property type="entry name" value="S-adenosyl-L-methionine-dependent methyltransferases"/>
    <property type="match status" value="1"/>
</dbReference>
<name>A0A1G4JFD4_9SACH</name>
<sequence length="335" mass="38033">MSRSVQETDYDALSCRISAIVKGYMPCEVQIQKCGFSKYAEMHLAYANALRSTSRRAYGKIRKTVESALPVINYGTYLRTVSIDAVVSDFLEKKRDSEQLQILNLGCGSDLRAAQFLKRFPQCRVVEVDYSTSVALKIKTLKESPELVELFAVGSSVASQSTELITERYCLLPCDISKMDQVTTMLSVHFSPDAPTLVLTECVLCYMAENHSSQLIKTVQDYFNEGCWLSYDPIGGVEGKDNFGSIMRDNLRESRQLEMPTLMSFNDPAAYAARFASGRVPVQIQTMWQYYRVSVTSEEKQRLKALQFLDEIEELQIMLSHYILMDARWNKVRPA</sequence>
<feature type="binding site" evidence="9">
    <location>
        <position position="79"/>
    </location>
    <ligand>
        <name>S-adenosyl-L-methionine</name>
        <dbReference type="ChEBI" id="CHEBI:59789"/>
    </ligand>
</feature>
<comment type="similarity">
    <text evidence="2 8">Belongs to the methyltransferase superfamily. LCMT family.</text>
</comment>
<keyword evidence="6 8" id="KW-0808">Transferase</keyword>
<dbReference type="InterPro" id="IPR029063">
    <property type="entry name" value="SAM-dependent_MTases_sf"/>
</dbReference>
<evidence type="ECO:0000256" key="1">
    <source>
        <dbReference type="ARBA" id="ARBA00000724"/>
    </source>
</evidence>
<evidence type="ECO:0000313" key="10">
    <source>
        <dbReference type="EMBL" id="SCU88974.1"/>
    </source>
</evidence>